<keyword evidence="2" id="KW-0732">Signal</keyword>
<feature type="binding site" evidence="1">
    <location>
        <position position="373"/>
    </location>
    <ligand>
        <name>Zn(2+)</name>
        <dbReference type="ChEBI" id="CHEBI:29105"/>
        <note>catalytic</note>
    </ligand>
</feature>
<dbReference type="Pfam" id="PF13688">
    <property type="entry name" value="Reprolysin_5"/>
    <property type="match status" value="1"/>
</dbReference>
<organism evidence="5 6">
    <name type="scientific">Mythimna separata</name>
    <name type="common">Oriental armyworm</name>
    <name type="synonym">Pseudaletia separata</name>
    <dbReference type="NCBI Taxonomy" id="271217"/>
    <lineage>
        <taxon>Eukaryota</taxon>
        <taxon>Metazoa</taxon>
        <taxon>Ecdysozoa</taxon>
        <taxon>Arthropoda</taxon>
        <taxon>Hexapoda</taxon>
        <taxon>Insecta</taxon>
        <taxon>Pterygota</taxon>
        <taxon>Neoptera</taxon>
        <taxon>Endopterygota</taxon>
        <taxon>Lepidoptera</taxon>
        <taxon>Glossata</taxon>
        <taxon>Ditrysia</taxon>
        <taxon>Noctuoidea</taxon>
        <taxon>Noctuidae</taxon>
        <taxon>Noctuinae</taxon>
        <taxon>Hadenini</taxon>
        <taxon>Mythimna</taxon>
    </lineage>
</organism>
<feature type="binding site" evidence="1">
    <location>
        <position position="367"/>
    </location>
    <ligand>
        <name>Zn(2+)</name>
        <dbReference type="ChEBI" id="CHEBI:29105"/>
        <note>catalytic</note>
    </ligand>
</feature>
<feature type="signal peptide" evidence="2">
    <location>
        <begin position="1"/>
        <end position="17"/>
    </location>
</feature>
<evidence type="ECO:0000313" key="5">
    <source>
        <dbReference type="EMBL" id="KAJ8710112.1"/>
    </source>
</evidence>
<dbReference type="Gene3D" id="4.10.70.10">
    <property type="entry name" value="Disintegrin domain"/>
    <property type="match status" value="1"/>
</dbReference>
<comment type="caution">
    <text evidence="5">The sequence shown here is derived from an EMBL/GenBank/DDBJ whole genome shotgun (WGS) entry which is preliminary data.</text>
</comment>
<evidence type="ECO:0000256" key="2">
    <source>
        <dbReference type="SAM" id="SignalP"/>
    </source>
</evidence>
<dbReference type="PROSITE" id="PS50214">
    <property type="entry name" value="DISINTEGRIN_2"/>
    <property type="match status" value="1"/>
</dbReference>
<keyword evidence="6" id="KW-1185">Reference proteome</keyword>
<dbReference type="Proteomes" id="UP001231518">
    <property type="component" value="Chromosome 23"/>
</dbReference>
<dbReference type="PROSITE" id="PS50215">
    <property type="entry name" value="ADAM_MEPRO"/>
    <property type="match status" value="1"/>
</dbReference>
<feature type="chain" id="PRO_5042134486" evidence="2">
    <location>
        <begin position="18"/>
        <end position="761"/>
    </location>
</feature>
<feature type="binding site" evidence="1">
    <location>
        <position position="363"/>
    </location>
    <ligand>
        <name>Zn(2+)</name>
        <dbReference type="ChEBI" id="CHEBI:29105"/>
        <note>catalytic</note>
    </ligand>
</feature>
<dbReference type="GO" id="GO:0004222">
    <property type="term" value="F:metalloendopeptidase activity"/>
    <property type="evidence" value="ECO:0007669"/>
    <property type="project" value="InterPro"/>
</dbReference>
<keyword evidence="1" id="KW-0862">Zinc</keyword>
<dbReference type="InterPro" id="IPR036436">
    <property type="entry name" value="Disintegrin_dom_sf"/>
</dbReference>
<dbReference type="InterPro" id="IPR001762">
    <property type="entry name" value="Disintegrin_dom"/>
</dbReference>
<dbReference type="GO" id="GO:0005886">
    <property type="term" value="C:plasma membrane"/>
    <property type="evidence" value="ECO:0007669"/>
    <property type="project" value="TreeGrafter"/>
</dbReference>
<keyword evidence="1" id="KW-0479">Metal-binding</keyword>
<feature type="domain" description="Peptidase M12B" evidence="4">
    <location>
        <begin position="192"/>
        <end position="426"/>
    </location>
</feature>
<accession>A0AAD7YBL6</accession>
<comment type="caution">
    <text evidence="1">Lacks conserved residue(s) required for the propagation of feature annotation.</text>
</comment>
<evidence type="ECO:0000313" key="6">
    <source>
        <dbReference type="Proteomes" id="UP001231518"/>
    </source>
</evidence>
<feature type="active site" evidence="1">
    <location>
        <position position="364"/>
    </location>
</feature>
<dbReference type="InterPro" id="IPR001590">
    <property type="entry name" value="Peptidase_M12B"/>
</dbReference>
<dbReference type="Gene3D" id="3.40.390.10">
    <property type="entry name" value="Collagenase (Catalytic Domain)"/>
    <property type="match status" value="1"/>
</dbReference>
<dbReference type="PANTHER" id="PTHR45702">
    <property type="entry name" value="ADAM10/ADAM17 METALLOPEPTIDASE FAMILY MEMBER"/>
    <property type="match status" value="1"/>
</dbReference>
<dbReference type="InterPro" id="IPR024079">
    <property type="entry name" value="MetalloPept_cat_dom_sf"/>
</dbReference>
<sequence>MSFVLVVSACLLITATGMDIKALHHTICSAYGYQLLEAKFGSEVHVLCLKLQPIGTSHLSTRTSTQYLTPVVDEDSQKSDGDIQTRVTKVPLTEITMAYGYPVMDPSSGSAEGYIGEDHQFYGVLHLGNRTLHADPYGKDDPHKFFGAFENDNMAAPRSRRDHAQYNVLERVPYFPFHIEERERVPGVARARICDLLLLADKEFFEKDANSSLNHVVRRMMHAVAQADIIFRNADFDEDGLPDNIGFSVKYILVLTSDDTNKRVFGDLLSKKAIDGRAYLMRFARLRRLSEVCLGVAFSGHAFHNRTLGLSFTSLGGGMGGAAGGLCDRRAYGRSFNTLAIAHATADELGRVPERVAALTLAHEMGHSFGAHHDDNFPNQECHGYLMGSQSNTAVNGLNSEFSVCSKRLIAATLSSMSYCLMDEDRPYCGNEQECHGYLMGSQSNTAVNGLNSEFSVCSKRLIAATLSSMSYCLMDEDRPYCGNGIVEDGEDCDCGLPWRCIHMDPCCTPRSGGAMVVEEGTLHKEGCAVAPSARCHPSQGLCCTAKCQLANLLKSGIDCKTQDQECTCAVLSPNCRCGLNGRCLSDGSCHAAECATLGLRECQCVKKVKSQLSRLYQGSVQDEVNMCGICCEMPVRGGRNHCIPAEEAARVKLASNVPIPEHWPDEDYRGPNVTVHLCEGYACNKTVLRAWPPGSVCVSQNVVGMCSHNGVCKLDHFTPRSNVYPDIMNVHMTAVKRSSQAKKLASSFFNSCLVLLFLIK</sequence>
<dbReference type="GO" id="GO:0046872">
    <property type="term" value="F:metal ion binding"/>
    <property type="evidence" value="ECO:0007669"/>
    <property type="project" value="UniProtKB-KW"/>
</dbReference>
<dbReference type="AlphaFoldDB" id="A0AAD7YBL6"/>
<dbReference type="SUPFAM" id="SSF55486">
    <property type="entry name" value="Metalloproteases ('zincins'), catalytic domain"/>
    <property type="match status" value="1"/>
</dbReference>
<reference evidence="5" key="1">
    <citation type="submission" date="2023-03" db="EMBL/GenBank/DDBJ databases">
        <title>Chromosome-level genomes of two armyworms, Mythimna separata and Mythimna loreyi, provide insights into the biosynthesis and reception of sex pheromones.</title>
        <authorList>
            <person name="Zhao H."/>
        </authorList>
    </citation>
    <scope>NUCLEOTIDE SEQUENCE</scope>
    <source>
        <strain evidence="5">BeijingLab</strain>
        <tissue evidence="5">Pupa</tissue>
    </source>
</reference>
<gene>
    <name evidence="5" type="ORF">PYW07_009478</name>
</gene>
<protein>
    <submittedName>
        <fullName evidence="5">Uncharacterized protein</fullName>
    </submittedName>
</protein>
<dbReference type="GO" id="GO:0006509">
    <property type="term" value="P:membrane protein ectodomain proteolysis"/>
    <property type="evidence" value="ECO:0007669"/>
    <property type="project" value="TreeGrafter"/>
</dbReference>
<evidence type="ECO:0000259" key="3">
    <source>
        <dbReference type="PROSITE" id="PS50214"/>
    </source>
</evidence>
<evidence type="ECO:0000259" key="4">
    <source>
        <dbReference type="PROSITE" id="PS50215"/>
    </source>
</evidence>
<dbReference type="InterPro" id="IPR051489">
    <property type="entry name" value="ADAM_Metalloproteinase"/>
</dbReference>
<dbReference type="PANTHER" id="PTHR45702:SF2">
    <property type="entry name" value="KUZBANIAN, ISOFORM A"/>
    <property type="match status" value="1"/>
</dbReference>
<feature type="domain" description="Disintegrin" evidence="3">
    <location>
        <begin position="479"/>
        <end position="584"/>
    </location>
</feature>
<evidence type="ECO:0000256" key="1">
    <source>
        <dbReference type="PROSITE-ProRule" id="PRU00276"/>
    </source>
</evidence>
<name>A0AAD7YBL6_MYTSE</name>
<proteinExistence type="predicted"/>
<dbReference type="EMBL" id="JARGEI010000023">
    <property type="protein sequence ID" value="KAJ8710112.1"/>
    <property type="molecule type" value="Genomic_DNA"/>
</dbReference>